<evidence type="ECO:0000313" key="4">
    <source>
        <dbReference type="Proteomes" id="UP000242687"/>
    </source>
</evidence>
<dbReference type="PANTHER" id="PTHR31061:SF24">
    <property type="entry name" value="LD22376P"/>
    <property type="match status" value="1"/>
</dbReference>
<feature type="transmembrane region" description="Helical" evidence="1">
    <location>
        <begin position="231"/>
        <end position="250"/>
    </location>
</feature>
<keyword evidence="3" id="KW-0808">Transferase</keyword>
<evidence type="ECO:0000259" key="2">
    <source>
        <dbReference type="Pfam" id="PF07786"/>
    </source>
</evidence>
<feature type="transmembrane region" description="Helical" evidence="1">
    <location>
        <begin position="262"/>
        <end position="281"/>
    </location>
</feature>
<feature type="transmembrane region" description="Helical" evidence="1">
    <location>
        <begin position="334"/>
        <end position="359"/>
    </location>
</feature>
<feature type="transmembrane region" description="Helical" evidence="1">
    <location>
        <begin position="115"/>
        <end position="132"/>
    </location>
</feature>
<protein>
    <submittedName>
        <fullName evidence="3">Putative acyltransferase</fullName>
    </submittedName>
</protein>
<gene>
    <name evidence="3" type="ORF">CLV57_3453</name>
</gene>
<dbReference type="RefSeq" id="WP_100342591.1">
    <property type="nucleotide sequence ID" value="NZ_PGFJ01000002.1"/>
</dbReference>
<dbReference type="GO" id="GO:0016746">
    <property type="term" value="F:acyltransferase activity"/>
    <property type="evidence" value="ECO:0007669"/>
    <property type="project" value="UniProtKB-KW"/>
</dbReference>
<comment type="caution">
    <text evidence="3">The sequence shown here is derived from an EMBL/GenBank/DDBJ whole genome shotgun (WGS) entry which is preliminary data.</text>
</comment>
<keyword evidence="1" id="KW-0812">Transmembrane</keyword>
<keyword evidence="1" id="KW-0472">Membrane</keyword>
<keyword evidence="1" id="KW-1133">Transmembrane helix</keyword>
<proteinExistence type="predicted"/>
<dbReference type="AlphaFoldDB" id="A0A2H9VPN3"/>
<feature type="domain" description="Heparan-alpha-glucosaminide N-acetyltransferase catalytic" evidence="2">
    <location>
        <begin position="8"/>
        <end position="236"/>
    </location>
</feature>
<dbReference type="PANTHER" id="PTHR31061">
    <property type="entry name" value="LD22376P"/>
    <property type="match status" value="1"/>
</dbReference>
<sequence>MPVATKTRLLSLDVFRGATVAAMILVNNPGDWGHIYEPLEHSAWNGCTPTDLIFPFFLFIVGVSVVYAMESKAEVKTNHSKMLWSALRRMVILIAISLITQLLFHPGFAHLRFPGVLQRIGVVYFIGTVLFIKTSQRTRDVLFAVLLTGYYIVMVWIPVPDTGKPSLDPETNMGAWVDRVVFSTNHLWSESKTWDPEGLLGTLPAIATCLFGIRVGSWLKRKDRDDAVKVSWLFTYGIVAIIVGLVWGLFFPINKALWTSSFVLYTGGWATVTLALCYWVIDVHGHKNIATFFVPLGVNAITAYVLSSYIPHYITNKPYFGGKSLYKVLFEPYFQLYVGSALSGLLLVFIIWGLMYILYRRKIVIKV</sequence>
<feature type="transmembrane region" description="Helical" evidence="1">
    <location>
        <begin position="90"/>
        <end position="109"/>
    </location>
</feature>
<evidence type="ECO:0000256" key="1">
    <source>
        <dbReference type="SAM" id="Phobius"/>
    </source>
</evidence>
<feature type="transmembrane region" description="Helical" evidence="1">
    <location>
        <begin position="52"/>
        <end position="69"/>
    </location>
</feature>
<keyword evidence="4" id="KW-1185">Reference proteome</keyword>
<dbReference type="OrthoDB" id="9788724at2"/>
<dbReference type="EMBL" id="PGFJ01000002">
    <property type="protein sequence ID" value="PJJ80303.1"/>
    <property type="molecule type" value="Genomic_DNA"/>
</dbReference>
<dbReference type="Pfam" id="PF07786">
    <property type="entry name" value="HGSNAT_cat"/>
    <property type="match status" value="1"/>
</dbReference>
<feature type="transmembrane region" description="Helical" evidence="1">
    <location>
        <begin position="293"/>
        <end position="314"/>
    </location>
</feature>
<organism evidence="3 4">
    <name type="scientific">Mucilaginibacter auburnensis</name>
    <dbReference type="NCBI Taxonomy" id="1457233"/>
    <lineage>
        <taxon>Bacteria</taxon>
        <taxon>Pseudomonadati</taxon>
        <taxon>Bacteroidota</taxon>
        <taxon>Sphingobacteriia</taxon>
        <taxon>Sphingobacteriales</taxon>
        <taxon>Sphingobacteriaceae</taxon>
        <taxon>Mucilaginibacter</taxon>
    </lineage>
</organism>
<feature type="transmembrane region" description="Helical" evidence="1">
    <location>
        <begin position="141"/>
        <end position="159"/>
    </location>
</feature>
<dbReference type="InterPro" id="IPR012429">
    <property type="entry name" value="HGSNAT_cat"/>
</dbReference>
<dbReference type="Proteomes" id="UP000242687">
    <property type="component" value="Unassembled WGS sequence"/>
</dbReference>
<feature type="transmembrane region" description="Helical" evidence="1">
    <location>
        <begin position="198"/>
        <end position="219"/>
    </location>
</feature>
<keyword evidence="3" id="KW-0012">Acyltransferase</keyword>
<evidence type="ECO:0000313" key="3">
    <source>
        <dbReference type="EMBL" id="PJJ80303.1"/>
    </source>
</evidence>
<name>A0A2H9VPN3_9SPHI</name>
<accession>A0A2H9VPN3</accession>
<reference evidence="3" key="1">
    <citation type="submission" date="2017-11" db="EMBL/GenBank/DDBJ databases">
        <title>Genomic Encyclopedia of Archaeal and Bacterial Type Strains, Phase II (KMG-II): From Individual Species to Whole Genera.</title>
        <authorList>
            <person name="Goeker M."/>
        </authorList>
    </citation>
    <scope>NUCLEOTIDE SEQUENCE [LARGE SCALE GENOMIC DNA]</scope>
    <source>
        <strain evidence="3">DSM 28175</strain>
    </source>
</reference>